<dbReference type="RefSeq" id="WP_089072609.1">
    <property type="nucleotide sequence ID" value="NZ_CBCSAM010000001.1"/>
</dbReference>
<dbReference type="OrthoDB" id="9805855at2"/>
<feature type="transmembrane region" description="Helical" evidence="7">
    <location>
        <begin position="100"/>
        <end position="122"/>
    </location>
</feature>
<dbReference type="PANTHER" id="PTHR30465">
    <property type="entry name" value="INNER MEMBRANE ABC TRANSPORTER"/>
    <property type="match status" value="1"/>
</dbReference>
<evidence type="ECO:0000256" key="2">
    <source>
        <dbReference type="ARBA" id="ARBA00022448"/>
    </source>
</evidence>
<dbReference type="PANTHER" id="PTHR30465:SF74">
    <property type="entry name" value="OLIGOPEPTIDE TRANSPORT SYSTEM PERMEASE PROTEIN OPPB"/>
    <property type="match status" value="1"/>
</dbReference>
<evidence type="ECO:0000256" key="3">
    <source>
        <dbReference type="ARBA" id="ARBA00022475"/>
    </source>
</evidence>
<feature type="transmembrane region" description="Helical" evidence="7">
    <location>
        <begin position="129"/>
        <end position="158"/>
    </location>
</feature>
<evidence type="ECO:0000256" key="4">
    <source>
        <dbReference type="ARBA" id="ARBA00022692"/>
    </source>
</evidence>
<evidence type="ECO:0000256" key="5">
    <source>
        <dbReference type="ARBA" id="ARBA00022989"/>
    </source>
</evidence>
<evidence type="ECO:0000256" key="1">
    <source>
        <dbReference type="ARBA" id="ARBA00004651"/>
    </source>
</evidence>
<dbReference type="CDD" id="cd06261">
    <property type="entry name" value="TM_PBP2"/>
    <property type="match status" value="1"/>
</dbReference>
<evidence type="ECO:0000256" key="6">
    <source>
        <dbReference type="ARBA" id="ARBA00023136"/>
    </source>
</evidence>
<protein>
    <submittedName>
        <fullName evidence="9">Oligopeptide transporter permease</fullName>
    </submittedName>
</protein>
<dbReference type="AlphaFoldDB" id="A0A220VBJ6"/>
<dbReference type="KEGG" id="pmai:CF386_00640"/>
<dbReference type="SUPFAM" id="SSF161098">
    <property type="entry name" value="MetI-like"/>
    <property type="match status" value="1"/>
</dbReference>
<dbReference type="EMBL" id="CP022355">
    <property type="protein sequence ID" value="ASK77699.1"/>
    <property type="molecule type" value="Genomic_DNA"/>
</dbReference>
<dbReference type="InterPro" id="IPR035906">
    <property type="entry name" value="MetI-like_sf"/>
</dbReference>
<comment type="similarity">
    <text evidence="7">Belongs to the binding-protein-dependent transport system permease family.</text>
</comment>
<name>A0A220VBJ6_9GAMM</name>
<evidence type="ECO:0000313" key="9">
    <source>
        <dbReference type="EMBL" id="ASK77699.1"/>
    </source>
</evidence>
<feature type="transmembrane region" description="Helical" evidence="7">
    <location>
        <begin position="228"/>
        <end position="254"/>
    </location>
</feature>
<proteinExistence type="inferred from homology"/>
<feature type="domain" description="ABC transmembrane type-1" evidence="8">
    <location>
        <begin position="94"/>
        <end position="293"/>
    </location>
</feature>
<keyword evidence="3" id="KW-1003">Cell membrane</keyword>
<keyword evidence="4 7" id="KW-0812">Transmembrane</keyword>
<dbReference type="InterPro" id="IPR000515">
    <property type="entry name" value="MetI-like"/>
</dbReference>
<dbReference type="Pfam" id="PF00528">
    <property type="entry name" value="BPD_transp_1"/>
    <property type="match status" value="1"/>
</dbReference>
<keyword evidence="2 7" id="KW-0813">Transport</keyword>
<dbReference type="Gene3D" id="1.10.3720.10">
    <property type="entry name" value="MetI-like"/>
    <property type="match status" value="1"/>
</dbReference>
<dbReference type="PROSITE" id="PS50928">
    <property type="entry name" value="ABC_TM1"/>
    <property type="match status" value="1"/>
</dbReference>
<dbReference type="GO" id="GO:0055085">
    <property type="term" value="P:transmembrane transport"/>
    <property type="evidence" value="ECO:0007669"/>
    <property type="project" value="InterPro"/>
</dbReference>
<sequence length="306" mass="33094">MLKFILKRIGVAIPTLLILITISFFMMRLAPGNPFSSDRALPPQVMKNLNAKYGLDKPMAVQYWNYLKNLSHGDLGPSFKYKDSSVTELVRAAFPVSAKIGVIAFILCLIIGISFGCLAALNQNSWIDYLLMSTAMIGVAIPNFVLGPLLVLIFAVSLHWLPAGGWNGGAPQYLVLPVIGMMMYYVASMARIMRGSLIEVLNSNFIRTAKAKGLSKTRIILKHALRPSLLPIASFMGPAFVGIITGSVVIETIFGLPGIGQIFVNGALNRDYGVVLGVTVLIGALTIAFNAIADILLAVIDPKIRM</sequence>
<dbReference type="Proteomes" id="UP000242175">
    <property type="component" value="Chromosome large"/>
</dbReference>
<dbReference type="InterPro" id="IPR045621">
    <property type="entry name" value="BPD_transp_1_N"/>
</dbReference>
<keyword evidence="10" id="KW-1185">Reference proteome</keyword>
<accession>A0A220VBJ6</accession>
<evidence type="ECO:0000256" key="7">
    <source>
        <dbReference type="RuleBase" id="RU363032"/>
    </source>
</evidence>
<keyword evidence="5 7" id="KW-1133">Transmembrane helix</keyword>
<dbReference type="GO" id="GO:0005886">
    <property type="term" value="C:plasma membrane"/>
    <property type="evidence" value="ECO:0007669"/>
    <property type="project" value="UniProtKB-SubCell"/>
</dbReference>
<feature type="transmembrane region" description="Helical" evidence="7">
    <location>
        <begin position="170"/>
        <end position="187"/>
    </location>
</feature>
<evidence type="ECO:0000313" key="10">
    <source>
        <dbReference type="Proteomes" id="UP000242175"/>
    </source>
</evidence>
<dbReference type="Pfam" id="PF19300">
    <property type="entry name" value="BPD_transp_1_N"/>
    <property type="match status" value="1"/>
</dbReference>
<evidence type="ECO:0000259" key="8">
    <source>
        <dbReference type="PROSITE" id="PS50928"/>
    </source>
</evidence>
<keyword evidence="6 7" id="KW-0472">Membrane</keyword>
<dbReference type="NCBIfam" id="NF007008">
    <property type="entry name" value="PRK09471.1"/>
    <property type="match status" value="1"/>
</dbReference>
<reference evidence="9 10" key="1">
    <citation type="journal article" date="2016" name="Int. J. Syst. Evol. Microbiol.">
        <title>Paraphotobacterium marinum gen. nov., sp. nov., a member of the family Vibrionaceae, isolated from surface seawater.</title>
        <authorList>
            <person name="Huang Z."/>
            <person name="Dong C."/>
            <person name="Shao Z."/>
        </authorList>
    </citation>
    <scope>NUCLEOTIDE SEQUENCE [LARGE SCALE GENOMIC DNA]</scope>
    <source>
        <strain evidence="9 10">NSCS20N07D</strain>
    </source>
</reference>
<organism evidence="9 10">
    <name type="scientific">Paraphotobacterium marinum</name>
    <dbReference type="NCBI Taxonomy" id="1755811"/>
    <lineage>
        <taxon>Bacteria</taxon>
        <taxon>Pseudomonadati</taxon>
        <taxon>Pseudomonadota</taxon>
        <taxon>Gammaproteobacteria</taxon>
        <taxon>Vibrionales</taxon>
        <taxon>Vibrionaceae</taxon>
        <taxon>Paraphotobacterium</taxon>
    </lineage>
</organism>
<gene>
    <name evidence="9" type="primary">oppB</name>
    <name evidence="9" type="ORF">CF386_00640</name>
</gene>
<comment type="subcellular location">
    <subcellularLocation>
        <location evidence="1 7">Cell membrane</location>
        <topology evidence="1 7">Multi-pass membrane protein</topology>
    </subcellularLocation>
</comment>
<feature type="transmembrane region" description="Helical" evidence="7">
    <location>
        <begin position="274"/>
        <end position="300"/>
    </location>
</feature>
<feature type="transmembrane region" description="Helical" evidence="7">
    <location>
        <begin position="9"/>
        <end position="30"/>
    </location>
</feature>